<dbReference type="RefSeq" id="WP_262843771.1">
    <property type="nucleotide sequence ID" value="NZ_JANZYP010000021.1"/>
</dbReference>
<accession>A0ABV9E7B2</accession>
<keyword evidence="9" id="KW-1185">Reference proteome</keyword>
<dbReference type="Gene3D" id="3.40.50.200">
    <property type="entry name" value="Peptidase S8/S53 domain"/>
    <property type="match status" value="1"/>
</dbReference>
<dbReference type="CDD" id="cd00306">
    <property type="entry name" value="Peptidases_S8_S53"/>
    <property type="match status" value="1"/>
</dbReference>
<keyword evidence="2 5" id="KW-0645">Protease</keyword>
<dbReference type="EC" id="3.4.-.-" evidence="8"/>
<dbReference type="Pfam" id="PF00082">
    <property type="entry name" value="Peptidase_S8"/>
    <property type="match status" value="1"/>
</dbReference>
<evidence type="ECO:0000256" key="1">
    <source>
        <dbReference type="ARBA" id="ARBA00011073"/>
    </source>
</evidence>
<comment type="caution">
    <text evidence="8">The sequence shown here is derived from an EMBL/GenBank/DDBJ whole genome shotgun (WGS) entry which is preliminary data.</text>
</comment>
<dbReference type="Proteomes" id="UP001595891">
    <property type="component" value="Unassembled WGS sequence"/>
</dbReference>
<feature type="domain" description="Peptidase S8/S53" evidence="7">
    <location>
        <begin position="158"/>
        <end position="500"/>
    </location>
</feature>
<feature type="active site" description="Charge relay system" evidence="5">
    <location>
        <position position="471"/>
    </location>
</feature>
<evidence type="ECO:0000256" key="2">
    <source>
        <dbReference type="ARBA" id="ARBA00022670"/>
    </source>
</evidence>
<feature type="active site" description="Charge relay system" evidence="5">
    <location>
        <position position="163"/>
    </location>
</feature>
<gene>
    <name evidence="8" type="ORF">ACFO8L_03565</name>
</gene>
<feature type="active site" description="Charge relay system" evidence="5">
    <location>
        <position position="242"/>
    </location>
</feature>
<evidence type="ECO:0000256" key="3">
    <source>
        <dbReference type="ARBA" id="ARBA00022801"/>
    </source>
</evidence>
<dbReference type="GO" id="GO:0016787">
    <property type="term" value="F:hydrolase activity"/>
    <property type="evidence" value="ECO:0007669"/>
    <property type="project" value="UniProtKB-KW"/>
</dbReference>
<evidence type="ECO:0000313" key="8">
    <source>
        <dbReference type="EMBL" id="MFC4585138.1"/>
    </source>
</evidence>
<evidence type="ECO:0000259" key="7">
    <source>
        <dbReference type="Pfam" id="PF00082"/>
    </source>
</evidence>
<dbReference type="SUPFAM" id="SSF52743">
    <property type="entry name" value="Subtilisin-like"/>
    <property type="match status" value="1"/>
</dbReference>
<evidence type="ECO:0000313" key="9">
    <source>
        <dbReference type="Proteomes" id="UP001595891"/>
    </source>
</evidence>
<dbReference type="InterPro" id="IPR023828">
    <property type="entry name" value="Peptidase_S8_Ser-AS"/>
</dbReference>
<dbReference type="PANTHER" id="PTHR43806:SF11">
    <property type="entry name" value="CEREVISIN-RELATED"/>
    <property type="match status" value="1"/>
</dbReference>
<sequence>MDPDRFTEQLAQISEVLAIPLVAGHREDGGAYIYERDHILVRREDMPDVFPAINSGRRNSIPLPHESEIRAGLYRINVADPDQLYDQDPDGGVSRSLQVIKEIQARKGGPKLAGPNHLIAITTGGVNSCPSDEPAKADDALHPGISASSLSSPKSPVSMVVVDTGLLVNHRDLYPWMTNVVPTPGEPVKKNLPLRPDDPPGIGFTPAGHLGERLSDPVYDPPAGDKEVDDPREDVVREYVGHGTFIAGIIAAIAPHAAVRVSGKLRKAGALDEHKFGHEILETLAPAPDAIQLLPASGEAGHRWPDIISLSAGTTSEDSTELLGLRAFMEELARHPETLLVAAAGNNGSDEPFWPAAFAGDPAHRDAVLSVGALSIDGVTGACFSDHGGWVRVYAPGERLVGAFVGTPGTPRKYRYQHSTFDHCRWLATDEHPYAYDCTCGFPPRVGAASTSVERADLESFTGKAAWSGTSFSTPIVAAMIANVMADNPGLSSRKAAARLLAGPGVREATVRGRKVPALWPPQWKDRAVTPFPPRP</sequence>
<reference evidence="9" key="1">
    <citation type="journal article" date="2019" name="Int. J. Syst. Evol. Microbiol.">
        <title>The Global Catalogue of Microorganisms (GCM) 10K type strain sequencing project: providing services to taxonomists for standard genome sequencing and annotation.</title>
        <authorList>
            <consortium name="The Broad Institute Genomics Platform"/>
            <consortium name="The Broad Institute Genome Sequencing Center for Infectious Disease"/>
            <person name="Wu L."/>
            <person name="Ma J."/>
        </authorList>
    </citation>
    <scope>NUCLEOTIDE SEQUENCE [LARGE SCALE GENOMIC DNA]</scope>
    <source>
        <strain evidence="9">CCUG 49560</strain>
    </source>
</reference>
<dbReference type="InterPro" id="IPR036852">
    <property type="entry name" value="Peptidase_S8/S53_dom_sf"/>
</dbReference>
<dbReference type="PRINTS" id="PR00723">
    <property type="entry name" value="SUBTILISIN"/>
</dbReference>
<dbReference type="InterPro" id="IPR000209">
    <property type="entry name" value="Peptidase_S8/S53_dom"/>
</dbReference>
<dbReference type="EMBL" id="JBHSFN010000002">
    <property type="protein sequence ID" value="MFC4585138.1"/>
    <property type="molecule type" value="Genomic_DNA"/>
</dbReference>
<evidence type="ECO:0000256" key="5">
    <source>
        <dbReference type="PROSITE-ProRule" id="PRU01240"/>
    </source>
</evidence>
<keyword evidence="4 5" id="KW-0720">Serine protease</keyword>
<evidence type="ECO:0000256" key="6">
    <source>
        <dbReference type="SAM" id="MobiDB-lite"/>
    </source>
</evidence>
<dbReference type="PROSITE" id="PS00138">
    <property type="entry name" value="SUBTILASE_SER"/>
    <property type="match status" value="1"/>
</dbReference>
<feature type="region of interest" description="Disordered" evidence="6">
    <location>
        <begin position="129"/>
        <end position="154"/>
    </location>
</feature>
<organism evidence="8 9">
    <name type="scientific">Sphaerisporangium corydalis</name>
    <dbReference type="NCBI Taxonomy" id="1441875"/>
    <lineage>
        <taxon>Bacteria</taxon>
        <taxon>Bacillati</taxon>
        <taxon>Actinomycetota</taxon>
        <taxon>Actinomycetes</taxon>
        <taxon>Streptosporangiales</taxon>
        <taxon>Streptosporangiaceae</taxon>
        <taxon>Sphaerisporangium</taxon>
    </lineage>
</organism>
<dbReference type="PANTHER" id="PTHR43806">
    <property type="entry name" value="PEPTIDASE S8"/>
    <property type="match status" value="1"/>
</dbReference>
<dbReference type="InterPro" id="IPR015500">
    <property type="entry name" value="Peptidase_S8_subtilisin-rel"/>
</dbReference>
<dbReference type="PROSITE" id="PS00137">
    <property type="entry name" value="SUBTILASE_HIS"/>
    <property type="match status" value="1"/>
</dbReference>
<dbReference type="PROSITE" id="PS51892">
    <property type="entry name" value="SUBTILASE"/>
    <property type="match status" value="1"/>
</dbReference>
<dbReference type="InterPro" id="IPR050131">
    <property type="entry name" value="Peptidase_S8_subtilisin-like"/>
</dbReference>
<keyword evidence="3 5" id="KW-0378">Hydrolase</keyword>
<dbReference type="InterPro" id="IPR022398">
    <property type="entry name" value="Peptidase_S8_His-AS"/>
</dbReference>
<name>A0ABV9E7B2_9ACTN</name>
<comment type="similarity">
    <text evidence="1 5">Belongs to the peptidase S8 family.</text>
</comment>
<protein>
    <submittedName>
        <fullName evidence="8">S8/S53 family peptidase</fullName>
        <ecNumber evidence="8">3.4.-.-</ecNumber>
    </submittedName>
</protein>
<proteinExistence type="inferred from homology"/>
<evidence type="ECO:0000256" key="4">
    <source>
        <dbReference type="ARBA" id="ARBA00022825"/>
    </source>
</evidence>